<comment type="caution">
    <text evidence="1">The sequence shown here is derived from an EMBL/GenBank/DDBJ whole genome shotgun (WGS) entry which is preliminary data.</text>
</comment>
<proteinExistence type="predicted"/>
<sequence>MQQGFFPDANKIIKYQDSSNFWIFKAGKRVYKVKKLTENNSSIPLDELFCSELSRLTQTHSPELDLLQIEVKKDGDEYLIDLDGSIAAPVLYYGVSMNQLADRYFLKKIIEKGKVSDKIMKQIAEFLFRFHEATPSSTSKEDGTPEQLRAKIQNLYYQSKKHLGETISQPVIDMTLRPLERFLEEHRKLLLRRIKKGCIKQVHGGFVPRKIHVSKEGVFALGKTTEPLRDRFQDVVADMADLVVELSYHEQKKFANSFVAKYSKMSGDREIKQLLPFYQAIRCLTCGLNHSIAMESTTGAAAEEFRATAIKYYEQTVEAVRLF</sequence>
<evidence type="ECO:0000313" key="1">
    <source>
        <dbReference type="EMBL" id="PCI30633.1"/>
    </source>
</evidence>
<dbReference type="Proteomes" id="UP000218113">
    <property type="component" value="Unassembled WGS sequence"/>
</dbReference>
<protein>
    <recommendedName>
        <fullName evidence="3">Aminoglycoside phosphotransferase domain-containing protein</fullName>
    </recommendedName>
</protein>
<name>A0A2A4TAS1_9DELT</name>
<accession>A0A2A4TAS1</accession>
<evidence type="ECO:0000313" key="2">
    <source>
        <dbReference type="Proteomes" id="UP000218113"/>
    </source>
</evidence>
<organism evidence="1 2">
    <name type="scientific">SAR324 cluster bacterium</name>
    <dbReference type="NCBI Taxonomy" id="2024889"/>
    <lineage>
        <taxon>Bacteria</taxon>
        <taxon>Deltaproteobacteria</taxon>
        <taxon>SAR324 cluster</taxon>
    </lineage>
</organism>
<dbReference type="EMBL" id="NVSR01000003">
    <property type="protein sequence ID" value="PCI30633.1"/>
    <property type="molecule type" value="Genomic_DNA"/>
</dbReference>
<gene>
    <name evidence="1" type="ORF">COB67_01400</name>
</gene>
<reference evidence="2" key="1">
    <citation type="submission" date="2017-08" db="EMBL/GenBank/DDBJ databases">
        <title>A dynamic microbial community with high functional redundancy inhabits the cold, oxic subseafloor aquifer.</title>
        <authorList>
            <person name="Tully B.J."/>
            <person name="Wheat C.G."/>
            <person name="Glazer B.T."/>
            <person name="Huber J.A."/>
        </authorList>
    </citation>
    <scope>NUCLEOTIDE SEQUENCE [LARGE SCALE GENOMIC DNA]</scope>
</reference>
<evidence type="ECO:0008006" key="3">
    <source>
        <dbReference type="Google" id="ProtNLM"/>
    </source>
</evidence>
<dbReference type="AlphaFoldDB" id="A0A2A4TAS1"/>